<comment type="caution">
    <text evidence="6">The sequence shown here is derived from an EMBL/GenBank/DDBJ whole genome shotgun (WGS) entry which is preliminary data.</text>
</comment>
<keyword evidence="4" id="KW-0472">Membrane</keyword>
<dbReference type="GO" id="GO:0016757">
    <property type="term" value="F:glycosyltransferase activity"/>
    <property type="evidence" value="ECO:0007669"/>
    <property type="project" value="UniProtKB-KW"/>
</dbReference>
<evidence type="ECO:0000259" key="5">
    <source>
        <dbReference type="Pfam" id="PF00535"/>
    </source>
</evidence>
<dbReference type="CDD" id="cd06439">
    <property type="entry name" value="CESA_like_1"/>
    <property type="match status" value="1"/>
</dbReference>
<feature type="transmembrane region" description="Helical" evidence="4">
    <location>
        <begin position="6"/>
        <end position="26"/>
    </location>
</feature>
<feature type="transmembrane region" description="Helical" evidence="4">
    <location>
        <begin position="310"/>
        <end position="330"/>
    </location>
</feature>
<reference evidence="6 7" key="1">
    <citation type="submission" date="2016-03" db="EMBL/GenBank/DDBJ databases">
        <title>Chemosynthetic sulphur-oxidizing symbionts of marine invertebrate animals are capable of nitrogen fixation.</title>
        <authorList>
            <person name="Petersen J.M."/>
            <person name="Kemper A."/>
            <person name="Gruber-Vodicka H."/>
            <person name="Cardini U."/>
            <person name="Geest Mvander."/>
            <person name="Kleiner M."/>
            <person name="Bulgheresi S."/>
            <person name="Fussmann M."/>
            <person name="Herbold C."/>
            <person name="Seah B.K.B."/>
            <person name="Antony C.Paul."/>
            <person name="Liu D."/>
            <person name="Belitz A."/>
            <person name="Weber M."/>
        </authorList>
    </citation>
    <scope>NUCLEOTIDE SEQUENCE [LARGE SCALE GENOMIC DNA]</scope>
    <source>
        <strain evidence="6">G_D</strain>
    </source>
</reference>
<evidence type="ECO:0000256" key="3">
    <source>
        <dbReference type="ARBA" id="ARBA00022679"/>
    </source>
</evidence>
<feature type="transmembrane region" description="Helical" evidence="4">
    <location>
        <begin position="337"/>
        <end position="359"/>
    </location>
</feature>
<feature type="domain" description="Glycosyltransferase 2-like" evidence="5">
    <location>
        <begin position="48"/>
        <end position="159"/>
    </location>
</feature>
<dbReference type="AlphaFoldDB" id="A0A1E2UIM6"/>
<dbReference type="InterPro" id="IPR001173">
    <property type="entry name" value="Glyco_trans_2-like"/>
</dbReference>
<evidence type="ECO:0000256" key="1">
    <source>
        <dbReference type="ARBA" id="ARBA00006739"/>
    </source>
</evidence>
<proteinExistence type="inferred from homology"/>
<dbReference type="PANTHER" id="PTHR43630">
    <property type="entry name" value="POLY-BETA-1,6-N-ACETYL-D-GLUCOSAMINE SYNTHASE"/>
    <property type="match status" value="1"/>
</dbReference>
<keyword evidence="4" id="KW-0812">Transmembrane</keyword>
<keyword evidence="3" id="KW-0808">Transferase</keyword>
<keyword evidence="7" id="KW-1185">Reference proteome</keyword>
<dbReference type="STRING" id="1818881.A3196_18175"/>
<dbReference type="SUPFAM" id="SSF53448">
    <property type="entry name" value="Nucleotide-diphospho-sugar transferases"/>
    <property type="match status" value="1"/>
</dbReference>
<dbReference type="Pfam" id="PF00535">
    <property type="entry name" value="Glycos_transf_2"/>
    <property type="match status" value="1"/>
</dbReference>
<keyword evidence="2" id="KW-0328">Glycosyltransferase</keyword>
<accession>A0A1E2UIM6</accession>
<evidence type="ECO:0000313" key="7">
    <source>
        <dbReference type="Proteomes" id="UP000094849"/>
    </source>
</evidence>
<name>A0A1E2UIM6_9GAMM</name>
<protein>
    <recommendedName>
        <fullName evidence="5">Glycosyltransferase 2-like domain-containing protein</fullName>
    </recommendedName>
</protein>
<sequence length="377" mass="42113">MEFVLWGSFLLVFYAYFGYPFLLMAINRVSRGIDYKSLQYPENLSVTLIIPVHNEAAVIERKLDNTKALSFSGNLQVLIVSDGSSDNTVQIVKEYQGIDNLTLIELEERKGKANALNAGLQAASGDIIVFSDASIMFDAEAITEIVRPFALPEMGCVSGEDLIEGGSGEGLYGKYELFLRKQESVTGSIVGASGSLYAQRKEIVTPFIEGVAPDFYSVLNTVEQGYRAISISESFGYMKAAESHKDEFNRKVRTLIRGITALFKKAKLLNPFSYPRFSLYLISHKLARWLVPFFLISLLVSNLFLLDSPFYQVLLLLQLLFYGVAAVAAFSEPLQRALPLVKLPLFFVSVNVSILKAWLKYLSGTRQEIWTPTKRSK</sequence>
<evidence type="ECO:0000256" key="4">
    <source>
        <dbReference type="SAM" id="Phobius"/>
    </source>
</evidence>
<dbReference type="Gene3D" id="3.90.550.10">
    <property type="entry name" value="Spore Coat Polysaccharide Biosynthesis Protein SpsA, Chain A"/>
    <property type="match status" value="1"/>
</dbReference>
<dbReference type="PANTHER" id="PTHR43630:SF1">
    <property type="entry name" value="POLY-BETA-1,6-N-ACETYL-D-GLUCOSAMINE SYNTHASE"/>
    <property type="match status" value="1"/>
</dbReference>
<dbReference type="EMBL" id="LVJZ01000004">
    <property type="protein sequence ID" value="ODB94455.1"/>
    <property type="molecule type" value="Genomic_DNA"/>
</dbReference>
<keyword evidence="4" id="KW-1133">Transmembrane helix</keyword>
<gene>
    <name evidence="6" type="ORF">A3196_18175</name>
</gene>
<dbReference type="Proteomes" id="UP000094849">
    <property type="component" value="Unassembled WGS sequence"/>
</dbReference>
<feature type="transmembrane region" description="Helical" evidence="4">
    <location>
        <begin position="286"/>
        <end position="304"/>
    </location>
</feature>
<evidence type="ECO:0000256" key="2">
    <source>
        <dbReference type="ARBA" id="ARBA00022676"/>
    </source>
</evidence>
<dbReference type="RefSeq" id="WP_069006220.1">
    <property type="nucleotide sequence ID" value="NZ_LVJX01000012.1"/>
</dbReference>
<organism evidence="6 7">
    <name type="scientific">Candidatus Thiodiazotropha endoloripes</name>
    <dbReference type="NCBI Taxonomy" id="1818881"/>
    <lineage>
        <taxon>Bacteria</taxon>
        <taxon>Pseudomonadati</taxon>
        <taxon>Pseudomonadota</taxon>
        <taxon>Gammaproteobacteria</taxon>
        <taxon>Chromatiales</taxon>
        <taxon>Sedimenticolaceae</taxon>
        <taxon>Candidatus Thiodiazotropha</taxon>
    </lineage>
</organism>
<comment type="similarity">
    <text evidence="1">Belongs to the glycosyltransferase 2 family.</text>
</comment>
<dbReference type="InterPro" id="IPR029044">
    <property type="entry name" value="Nucleotide-diphossugar_trans"/>
</dbReference>
<evidence type="ECO:0000313" key="6">
    <source>
        <dbReference type="EMBL" id="ODB94455.1"/>
    </source>
</evidence>